<dbReference type="PROSITE" id="PS50887">
    <property type="entry name" value="GGDEF"/>
    <property type="match status" value="1"/>
</dbReference>
<feature type="transmembrane region" description="Helical" evidence="1">
    <location>
        <begin position="164"/>
        <end position="183"/>
    </location>
</feature>
<accession>A0ABP7C4U9</accession>
<dbReference type="InterPro" id="IPR050469">
    <property type="entry name" value="Diguanylate_Cyclase"/>
</dbReference>
<dbReference type="NCBIfam" id="TIGR00254">
    <property type="entry name" value="GGDEF"/>
    <property type="match status" value="1"/>
</dbReference>
<feature type="transmembrane region" description="Helical" evidence="1">
    <location>
        <begin position="195"/>
        <end position="218"/>
    </location>
</feature>
<feature type="transmembrane region" description="Helical" evidence="1">
    <location>
        <begin position="132"/>
        <end position="152"/>
    </location>
</feature>
<name>A0ABP7C4U9_9MICC</name>
<dbReference type="RefSeq" id="WP_345149479.1">
    <property type="nucleotide sequence ID" value="NZ_BAABEO010000009.1"/>
</dbReference>
<dbReference type="Gene3D" id="3.30.70.270">
    <property type="match status" value="1"/>
</dbReference>
<dbReference type="PANTHER" id="PTHR45138">
    <property type="entry name" value="REGULATORY COMPONENTS OF SENSORY TRANSDUCTION SYSTEM"/>
    <property type="match status" value="1"/>
</dbReference>
<feature type="domain" description="GGDEF" evidence="2">
    <location>
        <begin position="261"/>
        <end position="389"/>
    </location>
</feature>
<dbReference type="CDD" id="cd01949">
    <property type="entry name" value="GGDEF"/>
    <property type="match status" value="1"/>
</dbReference>
<dbReference type="SUPFAM" id="SSF55073">
    <property type="entry name" value="Nucleotide cyclase"/>
    <property type="match status" value="1"/>
</dbReference>
<keyword evidence="1" id="KW-0812">Transmembrane</keyword>
<dbReference type="SMART" id="SM00267">
    <property type="entry name" value="GGDEF"/>
    <property type="match status" value="1"/>
</dbReference>
<dbReference type="PANTHER" id="PTHR45138:SF9">
    <property type="entry name" value="DIGUANYLATE CYCLASE DGCM-RELATED"/>
    <property type="match status" value="1"/>
</dbReference>
<evidence type="ECO:0000259" key="2">
    <source>
        <dbReference type="PROSITE" id="PS50887"/>
    </source>
</evidence>
<evidence type="ECO:0000313" key="4">
    <source>
        <dbReference type="Proteomes" id="UP001500752"/>
    </source>
</evidence>
<dbReference type="InterPro" id="IPR029787">
    <property type="entry name" value="Nucleotide_cyclase"/>
</dbReference>
<gene>
    <name evidence="3" type="ORF">GCM10023081_13440</name>
</gene>
<sequence>MVLDTVTLRVAFGVVALTLFPLFYLVTYRRTRSAYSGWWCTAIALFIAGCFAYLLNGTVHQVWANPLANVLTVLGAGSVCAGARSLRAAASGARRSGALRRGTWQLVAGPAVVVAIASALDNPATNHWSGGPYFLAMMSLLIGLSSVEVWRLQPDDTRVQRPMAMAAGTVAVYYLGRCVTFIIDGPQGPVFRTVFGSAQTTLLTMMLLVVVSFSMAALSNEQVTRELRASAIRDGLTGLLNRSGFLHLAAEEMRRLDKAGVPGALILADLDHFKAVNDRYGHAAGDQSLRAFAAACTATIRSTDLVGRYGGEEFVLLLPGAGTDQAEAIARQISHSLEGVQAPAGFPLPTVSYGIAPLGSGDLNAVIAAADVALYEAKAQGRNRVVLAG</sequence>
<dbReference type="InterPro" id="IPR043128">
    <property type="entry name" value="Rev_trsase/Diguanyl_cyclase"/>
</dbReference>
<feature type="transmembrane region" description="Helical" evidence="1">
    <location>
        <begin position="38"/>
        <end position="55"/>
    </location>
</feature>
<dbReference type="Pfam" id="PF00990">
    <property type="entry name" value="GGDEF"/>
    <property type="match status" value="1"/>
</dbReference>
<feature type="transmembrane region" description="Helical" evidence="1">
    <location>
        <begin position="67"/>
        <end position="90"/>
    </location>
</feature>
<protein>
    <recommendedName>
        <fullName evidence="2">GGDEF domain-containing protein</fullName>
    </recommendedName>
</protein>
<evidence type="ECO:0000313" key="3">
    <source>
        <dbReference type="EMBL" id="GAA3676463.1"/>
    </source>
</evidence>
<organism evidence="3 4">
    <name type="scientific">Arthrobacter ginkgonis</name>
    <dbReference type="NCBI Taxonomy" id="1630594"/>
    <lineage>
        <taxon>Bacteria</taxon>
        <taxon>Bacillati</taxon>
        <taxon>Actinomycetota</taxon>
        <taxon>Actinomycetes</taxon>
        <taxon>Micrococcales</taxon>
        <taxon>Micrococcaceae</taxon>
        <taxon>Arthrobacter</taxon>
    </lineage>
</organism>
<dbReference type="InterPro" id="IPR000160">
    <property type="entry name" value="GGDEF_dom"/>
</dbReference>
<feature type="transmembrane region" description="Helical" evidence="1">
    <location>
        <begin position="102"/>
        <end position="120"/>
    </location>
</feature>
<proteinExistence type="predicted"/>
<comment type="caution">
    <text evidence="3">The sequence shown here is derived from an EMBL/GenBank/DDBJ whole genome shotgun (WGS) entry which is preliminary data.</text>
</comment>
<evidence type="ECO:0000256" key="1">
    <source>
        <dbReference type="SAM" id="Phobius"/>
    </source>
</evidence>
<reference evidence="4" key="1">
    <citation type="journal article" date="2019" name="Int. J. Syst. Evol. Microbiol.">
        <title>The Global Catalogue of Microorganisms (GCM) 10K type strain sequencing project: providing services to taxonomists for standard genome sequencing and annotation.</title>
        <authorList>
            <consortium name="The Broad Institute Genomics Platform"/>
            <consortium name="The Broad Institute Genome Sequencing Center for Infectious Disease"/>
            <person name="Wu L."/>
            <person name="Ma J."/>
        </authorList>
    </citation>
    <scope>NUCLEOTIDE SEQUENCE [LARGE SCALE GENOMIC DNA]</scope>
    <source>
        <strain evidence="4">JCM 30742</strain>
    </source>
</reference>
<feature type="transmembrane region" description="Helical" evidence="1">
    <location>
        <begin position="6"/>
        <end position="26"/>
    </location>
</feature>
<dbReference type="EMBL" id="BAABEO010000009">
    <property type="protein sequence ID" value="GAA3676463.1"/>
    <property type="molecule type" value="Genomic_DNA"/>
</dbReference>
<keyword evidence="1" id="KW-1133">Transmembrane helix</keyword>
<keyword evidence="4" id="KW-1185">Reference proteome</keyword>
<dbReference type="Proteomes" id="UP001500752">
    <property type="component" value="Unassembled WGS sequence"/>
</dbReference>
<keyword evidence="1" id="KW-0472">Membrane</keyword>